<accession>A0A914RUN1</accession>
<reference evidence="2" key="1">
    <citation type="submission" date="2022-11" db="UniProtKB">
        <authorList>
            <consortium name="WormBaseParasite"/>
        </authorList>
    </citation>
    <scope>IDENTIFICATION</scope>
</reference>
<proteinExistence type="predicted"/>
<evidence type="ECO:0000313" key="2">
    <source>
        <dbReference type="WBParaSite" id="PEQ_0000855301-mRNA-1"/>
    </source>
</evidence>
<organism evidence="1 2">
    <name type="scientific">Parascaris equorum</name>
    <name type="common">Equine roundworm</name>
    <dbReference type="NCBI Taxonomy" id="6256"/>
    <lineage>
        <taxon>Eukaryota</taxon>
        <taxon>Metazoa</taxon>
        <taxon>Ecdysozoa</taxon>
        <taxon>Nematoda</taxon>
        <taxon>Chromadorea</taxon>
        <taxon>Rhabditida</taxon>
        <taxon>Spirurina</taxon>
        <taxon>Ascaridomorpha</taxon>
        <taxon>Ascaridoidea</taxon>
        <taxon>Ascarididae</taxon>
        <taxon>Parascaris</taxon>
    </lineage>
</organism>
<keyword evidence="1" id="KW-1185">Reference proteome</keyword>
<sequence>MNKAFIRKTNHFSLHHIDFIFISTKCPTYIADIEEYCHTCASEIIITKIGGGKQLYSLIYE</sequence>
<protein>
    <submittedName>
        <fullName evidence="2">Uncharacterized protein</fullName>
    </submittedName>
</protein>
<evidence type="ECO:0000313" key="1">
    <source>
        <dbReference type="Proteomes" id="UP000887564"/>
    </source>
</evidence>
<name>A0A914RUN1_PAREQ</name>
<dbReference type="WBParaSite" id="PEQ_0000855301-mRNA-1">
    <property type="protein sequence ID" value="PEQ_0000855301-mRNA-1"/>
    <property type="gene ID" value="PEQ_0000855301"/>
</dbReference>
<dbReference type="Proteomes" id="UP000887564">
    <property type="component" value="Unplaced"/>
</dbReference>
<dbReference type="AlphaFoldDB" id="A0A914RUN1"/>